<keyword evidence="2" id="KW-0812">Transmembrane</keyword>
<dbReference type="AlphaFoldDB" id="A0A815Q889"/>
<keyword evidence="2" id="KW-0472">Membrane</keyword>
<feature type="region of interest" description="Disordered" evidence="1">
    <location>
        <begin position="1"/>
        <end position="29"/>
    </location>
</feature>
<keyword evidence="4" id="KW-1185">Reference proteome</keyword>
<sequence length="345" mass="38603">MNNEGIESKNSSARRTYHRRNRKNNQTRLVPPGYIPFTTTVLSTTTTTNSSALINASSVPVKDLLAPMSYLIQYKYFFLIGLILLALLCIISVLFLVFISKCTKRKSWRNRRQRRQDIKRIKEIPDFLSYKNDEKGENVILIPQTNHTDPLIKTVDTPNGLSIADNISNTLSLDPLLVRKIDENNPPNAMALSPAADDTSLDTLHGSLISSPSQQIPALQSIPTPTRTTTKDSLTNSDGHKSEAEKDDDLHDLDLKGVQRLFTKAATNSASNIAANRTLNSVADKSIRRQERKAEDEERARTHGSNTNLYEKSIKAREEQGKISRKPHTNSQISLVSRASEDSCY</sequence>
<feature type="compositionally biased region" description="Basic and acidic residues" evidence="1">
    <location>
        <begin position="285"/>
        <end position="301"/>
    </location>
</feature>
<reference evidence="3" key="1">
    <citation type="submission" date="2021-02" db="EMBL/GenBank/DDBJ databases">
        <authorList>
            <person name="Nowell W R."/>
        </authorList>
    </citation>
    <scope>NUCLEOTIDE SEQUENCE</scope>
</reference>
<feature type="compositionally biased region" description="Polar residues" evidence="1">
    <location>
        <begin position="1"/>
        <end position="14"/>
    </location>
</feature>
<feature type="region of interest" description="Disordered" evidence="1">
    <location>
        <begin position="284"/>
        <end position="345"/>
    </location>
</feature>
<evidence type="ECO:0000313" key="3">
    <source>
        <dbReference type="EMBL" id="CAF1459725.1"/>
    </source>
</evidence>
<dbReference type="Proteomes" id="UP000663828">
    <property type="component" value="Unassembled WGS sequence"/>
</dbReference>
<feature type="compositionally biased region" description="Polar residues" evidence="1">
    <location>
        <begin position="208"/>
        <end position="237"/>
    </location>
</feature>
<evidence type="ECO:0000313" key="4">
    <source>
        <dbReference type="Proteomes" id="UP000663828"/>
    </source>
</evidence>
<protein>
    <submittedName>
        <fullName evidence="3">Uncharacterized protein</fullName>
    </submittedName>
</protein>
<dbReference type="EMBL" id="CAJNOR010003919">
    <property type="protein sequence ID" value="CAF1459725.1"/>
    <property type="molecule type" value="Genomic_DNA"/>
</dbReference>
<feature type="compositionally biased region" description="Basic residues" evidence="1">
    <location>
        <begin position="15"/>
        <end position="25"/>
    </location>
</feature>
<feature type="region of interest" description="Disordered" evidence="1">
    <location>
        <begin position="202"/>
        <end position="251"/>
    </location>
</feature>
<organism evidence="3 4">
    <name type="scientific">Adineta ricciae</name>
    <name type="common">Rotifer</name>
    <dbReference type="NCBI Taxonomy" id="249248"/>
    <lineage>
        <taxon>Eukaryota</taxon>
        <taxon>Metazoa</taxon>
        <taxon>Spiralia</taxon>
        <taxon>Gnathifera</taxon>
        <taxon>Rotifera</taxon>
        <taxon>Eurotatoria</taxon>
        <taxon>Bdelloidea</taxon>
        <taxon>Adinetida</taxon>
        <taxon>Adinetidae</taxon>
        <taxon>Adineta</taxon>
    </lineage>
</organism>
<gene>
    <name evidence="3" type="ORF">XAT740_LOCUS37365</name>
</gene>
<evidence type="ECO:0000256" key="2">
    <source>
        <dbReference type="SAM" id="Phobius"/>
    </source>
</evidence>
<feature type="compositionally biased region" description="Basic and acidic residues" evidence="1">
    <location>
        <begin position="238"/>
        <end position="251"/>
    </location>
</feature>
<name>A0A815Q889_ADIRI</name>
<evidence type="ECO:0000256" key="1">
    <source>
        <dbReference type="SAM" id="MobiDB-lite"/>
    </source>
</evidence>
<accession>A0A815Q889</accession>
<proteinExistence type="predicted"/>
<keyword evidence="2" id="KW-1133">Transmembrane helix</keyword>
<feature type="transmembrane region" description="Helical" evidence="2">
    <location>
        <begin position="76"/>
        <end position="99"/>
    </location>
</feature>
<comment type="caution">
    <text evidence="3">The sequence shown here is derived from an EMBL/GenBank/DDBJ whole genome shotgun (WGS) entry which is preliminary data.</text>
</comment>
<feature type="compositionally biased region" description="Basic and acidic residues" evidence="1">
    <location>
        <begin position="312"/>
        <end position="322"/>
    </location>
</feature>